<feature type="region of interest" description="Disordered" evidence="1">
    <location>
        <begin position="141"/>
        <end position="167"/>
    </location>
</feature>
<feature type="region of interest" description="Disordered" evidence="1">
    <location>
        <begin position="34"/>
        <end position="69"/>
    </location>
</feature>
<accession>A0A2A9NEQ7</accession>
<feature type="signal peptide" evidence="2">
    <location>
        <begin position="1"/>
        <end position="23"/>
    </location>
</feature>
<proteinExistence type="predicted"/>
<dbReference type="Proteomes" id="UP000242287">
    <property type="component" value="Unassembled WGS sequence"/>
</dbReference>
<keyword evidence="2" id="KW-0732">Signal</keyword>
<organism evidence="3 4">
    <name type="scientific">Amanita thiersii Skay4041</name>
    <dbReference type="NCBI Taxonomy" id="703135"/>
    <lineage>
        <taxon>Eukaryota</taxon>
        <taxon>Fungi</taxon>
        <taxon>Dikarya</taxon>
        <taxon>Basidiomycota</taxon>
        <taxon>Agaricomycotina</taxon>
        <taxon>Agaricomycetes</taxon>
        <taxon>Agaricomycetidae</taxon>
        <taxon>Agaricales</taxon>
        <taxon>Pluteineae</taxon>
        <taxon>Amanitaceae</taxon>
        <taxon>Amanita</taxon>
    </lineage>
</organism>
<sequence>MHLAKVSILVCVFLMSCATGTGAAPMVGELRRSDRMQGTRGGQRIVRRKHTLTTNSQDDSRANSPTPTIGQAAAVPTVQCPEGIERGNLPIKTPQGCLGYHPPVSKWIRNDGKCYTIDTAIANFASEEGRCWVMTDMDYATSRPDTSRNRNRRSGPGGSGSGSRGSTVTIVKQYSGSFNARNRTHNPRAF</sequence>
<evidence type="ECO:0000313" key="3">
    <source>
        <dbReference type="EMBL" id="PFH46200.1"/>
    </source>
</evidence>
<name>A0A2A9NEQ7_9AGAR</name>
<dbReference type="AlphaFoldDB" id="A0A2A9NEQ7"/>
<evidence type="ECO:0000256" key="1">
    <source>
        <dbReference type="SAM" id="MobiDB-lite"/>
    </source>
</evidence>
<feature type="chain" id="PRO_5012699137" evidence="2">
    <location>
        <begin position="24"/>
        <end position="190"/>
    </location>
</feature>
<feature type="compositionally biased region" description="Polar residues" evidence="1">
    <location>
        <begin position="52"/>
        <end position="69"/>
    </location>
</feature>
<dbReference type="EMBL" id="KZ302223">
    <property type="protein sequence ID" value="PFH46200.1"/>
    <property type="molecule type" value="Genomic_DNA"/>
</dbReference>
<keyword evidence="4" id="KW-1185">Reference proteome</keyword>
<dbReference type="PROSITE" id="PS51257">
    <property type="entry name" value="PROKAR_LIPOPROTEIN"/>
    <property type="match status" value="1"/>
</dbReference>
<evidence type="ECO:0000313" key="4">
    <source>
        <dbReference type="Proteomes" id="UP000242287"/>
    </source>
</evidence>
<protein>
    <submittedName>
        <fullName evidence="3">Uncharacterized protein</fullName>
    </submittedName>
</protein>
<gene>
    <name evidence="3" type="ORF">AMATHDRAFT_8096</name>
</gene>
<evidence type="ECO:0000256" key="2">
    <source>
        <dbReference type="SAM" id="SignalP"/>
    </source>
</evidence>
<reference evidence="3 4" key="1">
    <citation type="submission" date="2014-02" db="EMBL/GenBank/DDBJ databases">
        <title>Transposable element dynamics among asymbiotic and ectomycorrhizal Amanita fungi.</title>
        <authorList>
            <consortium name="DOE Joint Genome Institute"/>
            <person name="Hess J."/>
            <person name="Skrede I."/>
            <person name="Wolfe B."/>
            <person name="LaButti K."/>
            <person name="Ohm R.A."/>
            <person name="Grigoriev I.V."/>
            <person name="Pringle A."/>
        </authorList>
    </citation>
    <scope>NUCLEOTIDE SEQUENCE [LARGE SCALE GENOMIC DNA]</scope>
    <source>
        <strain evidence="3 4">SKay4041</strain>
    </source>
</reference>